<dbReference type="GO" id="GO:0016491">
    <property type="term" value="F:oxidoreductase activity"/>
    <property type="evidence" value="ECO:0007669"/>
    <property type="project" value="UniProtKB-KW"/>
</dbReference>
<dbReference type="HOGENOM" id="CLU_020639_6_0_7"/>
<dbReference type="InterPro" id="IPR037396">
    <property type="entry name" value="FMN_HAD"/>
</dbReference>
<dbReference type="Gene3D" id="3.20.20.70">
    <property type="entry name" value="Aldolase class I"/>
    <property type="match status" value="1"/>
</dbReference>
<sequence>MKKKRDLFIPVGPAGIADLPTPPGRAYHGLGTPAARAGRPGHHRIRREAVMDIATLRKTAKEELKGYCRVCPVCNGRACAGEAPGMGGMGTGSAFTANLEALSKVRLNMRTLHNVKTADTTVELFGKTLSMPILAAPMTGVLYNMGGRLAEDEFIRRVIDGAAEAGTIGACGDGADPAMFDSGLAAIAAKAGHGIPFIKPRAQDAIMALLKRSAEAGVAAVGVDVDGAGLAVMALKGQPVSPKTPEELRELVGATTTPFIVKGVMTPDEAEIAFAAGAAAIVVSNHGGRVLDHTPGAAEVLPAIARAVKGKGVILADGGVRTGADVLKYLALGADAVLVGRPLVIGAFGGGAEGVALLLGKMRAELAAAMLLTGTASVREVSPRIVSFQS</sequence>
<evidence type="ECO:0000256" key="6">
    <source>
        <dbReference type="PIRSR" id="PIRSR000138-1"/>
    </source>
</evidence>
<organism evidence="9 10">
    <name type="scientific">Solidesulfovibrio magneticus (strain ATCC 700980 / DSM 13731 / RS-1)</name>
    <name type="common">Desulfovibrio magneticus</name>
    <dbReference type="NCBI Taxonomy" id="573370"/>
    <lineage>
        <taxon>Bacteria</taxon>
        <taxon>Pseudomonadati</taxon>
        <taxon>Thermodesulfobacteriota</taxon>
        <taxon>Desulfovibrionia</taxon>
        <taxon>Desulfovibrionales</taxon>
        <taxon>Desulfovibrionaceae</taxon>
        <taxon>Solidesulfovibrio</taxon>
    </lineage>
</organism>
<dbReference type="PANTHER" id="PTHR10578:SF107">
    <property type="entry name" value="2-HYDROXYACID OXIDASE 1"/>
    <property type="match status" value="1"/>
</dbReference>
<evidence type="ECO:0000313" key="9">
    <source>
        <dbReference type="EMBL" id="BAH75617.1"/>
    </source>
</evidence>
<keyword evidence="2 7" id="KW-0285">Flavoprotein</keyword>
<dbReference type="CDD" id="cd02809">
    <property type="entry name" value="alpha_hydroxyacid_oxid_FMN"/>
    <property type="match status" value="1"/>
</dbReference>
<feature type="binding site" evidence="7">
    <location>
        <position position="286"/>
    </location>
    <ligand>
        <name>glyoxylate</name>
        <dbReference type="ChEBI" id="CHEBI:36655"/>
    </ligand>
</feature>
<reference evidence="9 10" key="1">
    <citation type="journal article" date="2009" name="Genome Res.">
        <title>Whole genome sequence of Desulfovibrio magneticus strain RS-1 revealed common gene clusters in magnetotactic bacteria.</title>
        <authorList>
            <person name="Nakazawa H."/>
            <person name="Arakaki A."/>
            <person name="Narita-Yamada S."/>
            <person name="Yashiro I."/>
            <person name="Jinno K."/>
            <person name="Aoki N."/>
            <person name="Tsuruyama A."/>
            <person name="Okamura Y."/>
            <person name="Tanikawa S."/>
            <person name="Fujita N."/>
            <person name="Takeyama H."/>
            <person name="Matsunaga T."/>
        </authorList>
    </citation>
    <scope>NUCLEOTIDE SEQUENCE [LARGE SCALE GENOMIC DNA]</scope>
    <source>
        <strain evidence="10">ATCC 700980 / DSM 13731 / RS-1</strain>
    </source>
</reference>
<keyword evidence="10" id="KW-1185">Reference proteome</keyword>
<dbReference type="GO" id="GO:0010181">
    <property type="term" value="F:FMN binding"/>
    <property type="evidence" value="ECO:0007669"/>
    <property type="project" value="InterPro"/>
</dbReference>
<dbReference type="AlphaFoldDB" id="C4XS95"/>
<dbReference type="KEGG" id="dma:DMR_21260"/>
<evidence type="ECO:0000256" key="3">
    <source>
        <dbReference type="ARBA" id="ARBA00022643"/>
    </source>
</evidence>
<protein>
    <submittedName>
        <fullName evidence="9">FMN-dependent dehydrogenase domain protein</fullName>
    </submittedName>
</protein>
<dbReference type="InterPro" id="IPR012133">
    <property type="entry name" value="Alpha-hydoxy_acid_DH_FMN"/>
</dbReference>
<evidence type="ECO:0000256" key="7">
    <source>
        <dbReference type="PIRSR" id="PIRSR000138-2"/>
    </source>
</evidence>
<dbReference type="InterPro" id="IPR000262">
    <property type="entry name" value="FMN-dep_DH"/>
</dbReference>
<evidence type="ECO:0000256" key="2">
    <source>
        <dbReference type="ARBA" id="ARBA00022630"/>
    </source>
</evidence>
<dbReference type="Proteomes" id="UP000009071">
    <property type="component" value="Chromosome"/>
</dbReference>
<evidence type="ECO:0000313" key="10">
    <source>
        <dbReference type="Proteomes" id="UP000009071"/>
    </source>
</evidence>
<name>C4XS95_SOLM1</name>
<keyword evidence="4" id="KW-0560">Oxidoreductase</keyword>
<dbReference type="PIRSF" id="PIRSF000138">
    <property type="entry name" value="Al-hdrx_acd_dh"/>
    <property type="match status" value="1"/>
</dbReference>
<dbReference type="Pfam" id="PF01070">
    <property type="entry name" value="FMN_dh"/>
    <property type="match status" value="2"/>
</dbReference>
<feature type="binding site" evidence="7">
    <location>
        <begin position="317"/>
        <end position="321"/>
    </location>
    <ligand>
        <name>FMN</name>
        <dbReference type="ChEBI" id="CHEBI:58210"/>
    </ligand>
</feature>
<dbReference type="PANTHER" id="PTHR10578">
    <property type="entry name" value="S -2-HYDROXY-ACID OXIDASE-RELATED"/>
    <property type="match status" value="1"/>
</dbReference>
<keyword evidence="3 7" id="KW-0288">FMN</keyword>
<dbReference type="InterPro" id="IPR013785">
    <property type="entry name" value="Aldolase_TIM"/>
</dbReference>
<dbReference type="PROSITE" id="PS51349">
    <property type="entry name" value="FMN_HYDROXY_ACID_DH_2"/>
    <property type="match status" value="1"/>
</dbReference>
<feature type="binding site" evidence="7">
    <location>
        <position position="289"/>
    </location>
    <ligand>
        <name>glyoxylate</name>
        <dbReference type="ChEBI" id="CHEBI:36655"/>
    </ligand>
</feature>
<dbReference type="STRING" id="573370.DMR_21260"/>
<comment type="cofactor">
    <cofactor evidence="1">
        <name>FMN</name>
        <dbReference type="ChEBI" id="CHEBI:58210"/>
    </cofactor>
</comment>
<feature type="binding site" evidence="7">
    <location>
        <position position="262"/>
    </location>
    <ligand>
        <name>FMN</name>
        <dbReference type="ChEBI" id="CHEBI:58210"/>
    </ligand>
</feature>
<gene>
    <name evidence="9" type="ordered locus">DMR_21260</name>
</gene>
<dbReference type="EMBL" id="AP010904">
    <property type="protein sequence ID" value="BAH75617.1"/>
    <property type="molecule type" value="Genomic_DNA"/>
</dbReference>
<proteinExistence type="inferred from homology"/>
<evidence type="ECO:0000256" key="1">
    <source>
        <dbReference type="ARBA" id="ARBA00001917"/>
    </source>
</evidence>
<feature type="binding site" evidence="7">
    <location>
        <position position="284"/>
    </location>
    <ligand>
        <name>FMN</name>
        <dbReference type="ChEBI" id="CHEBI:58210"/>
    </ligand>
</feature>
<evidence type="ECO:0000259" key="8">
    <source>
        <dbReference type="PROSITE" id="PS51349"/>
    </source>
</evidence>
<evidence type="ECO:0000256" key="5">
    <source>
        <dbReference type="ARBA" id="ARBA00024042"/>
    </source>
</evidence>
<evidence type="ECO:0000256" key="4">
    <source>
        <dbReference type="ARBA" id="ARBA00023002"/>
    </source>
</evidence>
<dbReference type="eggNOG" id="COG1304">
    <property type="taxonomic scope" value="Bacteria"/>
</dbReference>
<feature type="active site" description="Proton acceptor" evidence="6">
    <location>
        <position position="286"/>
    </location>
</feature>
<feature type="binding site" evidence="7">
    <location>
        <begin position="340"/>
        <end position="341"/>
    </location>
    <ligand>
        <name>FMN</name>
        <dbReference type="ChEBI" id="CHEBI:58210"/>
    </ligand>
</feature>
<feature type="domain" description="FMN hydroxy acid dehydrogenase" evidence="8">
    <location>
        <begin position="87"/>
        <end position="390"/>
    </location>
</feature>
<accession>C4XS95</accession>
<dbReference type="SUPFAM" id="SSF51395">
    <property type="entry name" value="FMN-linked oxidoreductases"/>
    <property type="match status" value="1"/>
</dbReference>
<comment type="similarity">
    <text evidence="5">Belongs to the FMN-dependent alpha-hydroxy acid dehydrogenase family.</text>
</comment>